<dbReference type="InterPro" id="IPR040676">
    <property type="entry name" value="DUF5641"/>
</dbReference>
<sequence>MVILICKCESVVNGRPLAYLYNDPNELRAIKPSDFIQDIKGNETVDLDIVDAKHLRKRILYLQNLRCQLRHRFQKEYFAELIRNPKLPSKRHNLSPGDVILFGSDNTKRLNLPLGRVIELFQGKDNIERVAKLRVANGEVIHPIQLIYPLKMS</sequence>
<feature type="domain" description="DUF5641" evidence="1">
    <location>
        <begin position="61"/>
        <end position="149"/>
    </location>
</feature>
<gene>
    <name evidence="2" type="ORF">AVEN_209281_1</name>
</gene>
<organism evidence="2 3">
    <name type="scientific">Araneus ventricosus</name>
    <name type="common">Orbweaver spider</name>
    <name type="synonym">Epeira ventricosa</name>
    <dbReference type="NCBI Taxonomy" id="182803"/>
    <lineage>
        <taxon>Eukaryota</taxon>
        <taxon>Metazoa</taxon>
        <taxon>Ecdysozoa</taxon>
        <taxon>Arthropoda</taxon>
        <taxon>Chelicerata</taxon>
        <taxon>Arachnida</taxon>
        <taxon>Araneae</taxon>
        <taxon>Araneomorphae</taxon>
        <taxon>Entelegynae</taxon>
        <taxon>Araneoidea</taxon>
        <taxon>Araneidae</taxon>
        <taxon>Araneus</taxon>
    </lineage>
</organism>
<dbReference type="EMBL" id="BGPR01000170">
    <property type="protein sequence ID" value="GBM01460.1"/>
    <property type="molecule type" value="Genomic_DNA"/>
</dbReference>
<evidence type="ECO:0000313" key="2">
    <source>
        <dbReference type="EMBL" id="GBM01460.1"/>
    </source>
</evidence>
<dbReference type="PANTHER" id="PTHR47331">
    <property type="entry name" value="PHD-TYPE DOMAIN-CONTAINING PROTEIN"/>
    <property type="match status" value="1"/>
</dbReference>
<evidence type="ECO:0000259" key="1">
    <source>
        <dbReference type="Pfam" id="PF18701"/>
    </source>
</evidence>
<accession>A0A4Y2CB68</accession>
<comment type="caution">
    <text evidence="2">The sequence shown here is derived from an EMBL/GenBank/DDBJ whole genome shotgun (WGS) entry which is preliminary data.</text>
</comment>
<dbReference type="Pfam" id="PF18701">
    <property type="entry name" value="DUF5641"/>
    <property type="match status" value="1"/>
</dbReference>
<keyword evidence="3" id="KW-1185">Reference proteome</keyword>
<dbReference type="OrthoDB" id="6419856at2759"/>
<name>A0A4Y2CB68_ARAVE</name>
<dbReference type="AlphaFoldDB" id="A0A4Y2CB68"/>
<evidence type="ECO:0000313" key="3">
    <source>
        <dbReference type="Proteomes" id="UP000499080"/>
    </source>
</evidence>
<dbReference type="Proteomes" id="UP000499080">
    <property type="component" value="Unassembled WGS sequence"/>
</dbReference>
<reference evidence="2 3" key="1">
    <citation type="journal article" date="2019" name="Sci. Rep.">
        <title>Orb-weaving spider Araneus ventricosus genome elucidates the spidroin gene catalogue.</title>
        <authorList>
            <person name="Kono N."/>
            <person name="Nakamura H."/>
            <person name="Ohtoshi R."/>
            <person name="Moran D.A.P."/>
            <person name="Shinohara A."/>
            <person name="Yoshida Y."/>
            <person name="Fujiwara M."/>
            <person name="Mori M."/>
            <person name="Tomita M."/>
            <person name="Arakawa K."/>
        </authorList>
    </citation>
    <scope>NUCLEOTIDE SEQUENCE [LARGE SCALE GENOMIC DNA]</scope>
</reference>
<proteinExistence type="predicted"/>
<protein>
    <recommendedName>
        <fullName evidence="1">DUF5641 domain-containing protein</fullName>
    </recommendedName>
</protein>